<comment type="subcellular location">
    <subcellularLocation>
        <location evidence="2 18">Golgi apparatus membrane</location>
        <topology evidence="2 18">Single-pass type II membrane protein</topology>
    </subcellularLocation>
</comment>
<dbReference type="InterPro" id="IPR045885">
    <property type="entry name" value="GalNAc-T"/>
</dbReference>
<keyword evidence="16" id="KW-0325">Glycoprotein</keyword>
<comment type="similarity">
    <text evidence="4 18">Belongs to the glycosyltransferase 2 family. GalNAc-T subfamily.</text>
</comment>
<reference evidence="20" key="1">
    <citation type="submission" date="2022-11" db="EMBL/GenBank/DDBJ databases">
        <title>Chromosome-level genome of Pogonophryne albipinna.</title>
        <authorList>
            <person name="Jo E."/>
        </authorList>
    </citation>
    <scope>NUCLEOTIDE SEQUENCE</scope>
    <source>
        <strain evidence="20">SGF0006</strain>
        <tissue evidence="20">Muscle</tissue>
    </source>
</reference>
<evidence type="ECO:0000256" key="6">
    <source>
        <dbReference type="ARBA" id="ARBA00022676"/>
    </source>
</evidence>
<keyword evidence="15 18" id="KW-1015">Disulfide bond</keyword>
<keyword evidence="14" id="KW-0472">Membrane</keyword>
<evidence type="ECO:0000313" key="20">
    <source>
        <dbReference type="EMBL" id="KAJ4924502.1"/>
    </source>
</evidence>
<evidence type="ECO:0000256" key="2">
    <source>
        <dbReference type="ARBA" id="ARBA00004323"/>
    </source>
</evidence>
<evidence type="ECO:0000256" key="4">
    <source>
        <dbReference type="ARBA" id="ARBA00005680"/>
    </source>
</evidence>
<evidence type="ECO:0000256" key="12">
    <source>
        <dbReference type="ARBA" id="ARBA00022989"/>
    </source>
</evidence>
<evidence type="ECO:0000256" key="3">
    <source>
        <dbReference type="ARBA" id="ARBA00004922"/>
    </source>
</evidence>
<proteinExistence type="inferred from homology"/>
<organism evidence="20 21">
    <name type="scientific">Pogonophryne albipinna</name>
    <dbReference type="NCBI Taxonomy" id="1090488"/>
    <lineage>
        <taxon>Eukaryota</taxon>
        <taxon>Metazoa</taxon>
        <taxon>Chordata</taxon>
        <taxon>Craniata</taxon>
        <taxon>Vertebrata</taxon>
        <taxon>Euteleostomi</taxon>
        <taxon>Actinopterygii</taxon>
        <taxon>Neopterygii</taxon>
        <taxon>Teleostei</taxon>
        <taxon>Neoteleostei</taxon>
        <taxon>Acanthomorphata</taxon>
        <taxon>Eupercaria</taxon>
        <taxon>Perciformes</taxon>
        <taxon>Notothenioidei</taxon>
        <taxon>Pogonophryne</taxon>
    </lineage>
</organism>
<dbReference type="InterPro" id="IPR035992">
    <property type="entry name" value="Ricin_B-like_lectins"/>
</dbReference>
<dbReference type="FunFam" id="3.90.550.10:FF:000192">
    <property type="entry name" value="Polypeptide N-acetylgalactosaminyltransferase 9"/>
    <property type="match status" value="1"/>
</dbReference>
<evidence type="ECO:0000256" key="1">
    <source>
        <dbReference type="ARBA" id="ARBA00001936"/>
    </source>
</evidence>
<comment type="caution">
    <text evidence="20">The sequence shown here is derived from an EMBL/GenBank/DDBJ whole genome shotgun (WGS) entry which is preliminary data.</text>
</comment>
<keyword evidence="8" id="KW-0812">Transmembrane</keyword>
<evidence type="ECO:0000256" key="9">
    <source>
        <dbReference type="ARBA" id="ARBA00022723"/>
    </source>
</evidence>
<dbReference type="Pfam" id="PF00535">
    <property type="entry name" value="Glycos_transf_2"/>
    <property type="match status" value="1"/>
</dbReference>
<protein>
    <recommendedName>
        <fullName evidence="5 18">Polypeptide N-acetylgalactosaminyltransferase</fullName>
        <ecNumber evidence="18">2.4.1.-</ecNumber>
    </recommendedName>
    <alternativeName>
        <fullName evidence="18">Protein-UDP acetylgalactosaminyltransferase</fullName>
    </alternativeName>
</protein>
<evidence type="ECO:0000256" key="11">
    <source>
        <dbReference type="ARBA" id="ARBA00022968"/>
    </source>
</evidence>
<dbReference type="GO" id="GO:0004653">
    <property type="term" value="F:polypeptide N-acetylgalactosaminyltransferase activity"/>
    <property type="evidence" value="ECO:0007669"/>
    <property type="project" value="TreeGrafter"/>
</dbReference>
<keyword evidence="11" id="KW-0735">Signal-anchor</keyword>
<comment type="pathway">
    <text evidence="3 18">Protein modification; protein glycosylation.</text>
</comment>
<dbReference type="PANTHER" id="PTHR11675">
    <property type="entry name" value="N-ACETYLGALACTOSAMINYLTRANSFERASE"/>
    <property type="match status" value="1"/>
</dbReference>
<dbReference type="FunFam" id="2.80.10.50:FF:000017">
    <property type="entry name" value="Polypeptide N-acetylgalactosaminyltransferase"/>
    <property type="match status" value="1"/>
</dbReference>
<sequence>MHRSPRMRSGWIKGVLLAFAMVGSLLYLGSIKKEVHTHSKRLSSAHHNDSIRGQGMLNRMDKMETDINRLLNVMNKLEKKKLVNQHNAEVKKERSVVRKLYPNSRLFTKWGDDLSEEEQMEAERLFQSYGYNAFLSDRLPLNREIPDTRPARCADKKYPKDLPSMSVILIYLDEALSIIKRAIRSIIDKTPAHLLKEIILVDDYSSNEDLMEKLDEYINSIHEEHPALVKRVRHSERLGLTQARLSGWKVAVGEVVAILDAHIEVHVEWAEPMLARIKEDRTVILTPVFDKVNYDDLKLIPYIPAADAFDWALWCMYVSFRPEWYALKDDSLPGKSPAIMGILVADSKFFGEIGSLDGGMKIYGGENVELGIRVWLCGGSIEVIPCSKVAHIERATKPYLPDLSGMMRRNALRVAEVWMDDYKNNVNIAWNLPFKNHGIDIGDVSERKKLRERLNCKPFQWYLDNVYPMLDLLKDLLAYGALVNYLMPKFCIDKGPMPGNTPILYGCHYQFSQHCYYRTNGQLYIGGIQSHKYNSNRCLSDPGSGVHPGLYDCKMAEQKKFHILWDFKQDGAIQNRETKRCLEIMMAGYRNYKLVVQQCTSQRWKIQYLIKGQLGGQGSEDRMIKEP</sequence>
<keyword evidence="7 18" id="KW-0808">Transferase</keyword>
<keyword evidence="9" id="KW-0479">Metal-binding</keyword>
<evidence type="ECO:0000256" key="17">
    <source>
        <dbReference type="ARBA" id="ARBA00023211"/>
    </source>
</evidence>
<dbReference type="PROSITE" id="PS50231">
    <property type="entry name" value="RICIN_B_LECTIN"/>
    <property type="match status" value="1"/>
</dbReference>
<dbReference type="EC" id="2.4.1.-" evidence="18"/>
<dbReference type="Proteomes" id="UP001219934">
    <property type="component" value="Unassembled WGS sequence"/>
</dbReference>
<feature type="domain" description="Ricin B lectin" evidence="19">
    <location>
        <begin position="479"/>
        <end position="607"/>
    </location>
</feature>
<keyword evidence="13 18" id="KW-0333">Golgi apparatus</keyword>
<evidence type="ECO:0000256" key="18">
    <source>
        <dbReference type="RuleBase" id="RU361242"/>
    </source>
</evidence>
<evidence type="ECO:0000256" key="13">
    <source>
        <dbReference type="ARBA" id="ARBA00023034"/>
    </source>
</evidence>
<dbReference type="PANTHER" id="PTHR11675:SF50">
    <property type="entry name" value="POLYPEPTIDE N-ACETYLGALACTOSAMINYLTRANSFERASE 8-RELATED"/>
    <property type="match status" value="1"/>
</dbReference>
<evidence type="ECO:0000256" key="8">
    <source>
        <dbReference type="ARBA" id="ARBA00022692"/>
    </source>
</evidence>
<keyword evidence="12" id="KW-1133">Transmembrane helix</keyword>
<dbReference type="EMBL" id="JAPTMU010000022">
    <property type="protein sequence ID" value="KAJ4924502.1"/>
    <property type="molecule type" value="Genomic_DNA"/>
</dbReference>
<dbReference type="Gene3D" id="2.80.10.50">
    <property type="match status" value="1"/>
</dbReference>
<dbReference type="InterPro" id="IPR000772">
    <property type="entry name" value="Ricin_B_lectin"/>
</dbReference>
<dbReference type="InterPro" id="IPR029044">
    <property type="entry name" value="Nucleotide-diphossugar_trans"/>
</dbReference>
<evidence type="ECO:0000259" key="19">
    <source>
        <dbReference type="SMART" id="SM00458"/>
    </source>
</evidence>
<name>A0AAD6AGS6_9TELE</name>
<evidence type="ECO:0000256" key="15">
    <source>
        <dbReference type="ARBA" id="ARBA00023157"/>
    </source>
</evidence>
<evidence type="ECO:0000256" key="16">
    <source>
        <dbReference type="ARBA" id="ARBA00023180"/>
    </source>
</evidence>
<dbReference type="GO" id="GO:0006493">
    <property type="term" value="P:protein O-linked glycosylation"/>
    <property type="evidence" value="ECO:0007669"/>
    <property type="project" value="TreeGrafter"/>
</dbReference>
<dbReference type="GO" id="GO:0000139">
    <property type="term" value="C:Golgi membrane"/>
    <property type="evidence" value="ECO:0007669"/>
    <property type="project" value="UniProtKB-SubCell"/>
</dbReference>
<evidence type="ECO:0000256" key="10">
    <source>
        <dbReference type="ARBA" id="ARBA00022734"/>
    </source>
</evidence>
<gene>
    <name evidence="20" type="ORF">JOQ06_003458</name>
</gene>
<dbReference type="InterPro" id="IPR001173">
    <property type="entry name" value="Glyco_trans_2-like"/>
</dbReference>
<dbReference type="SUPFAM" id="SSF50370">
    <property type="entry name" value="Ricin B-like lectins"/>
    <property type="match status" value="1"/>
</dbReference>
<dbReference type="SUPFAM" id="SSF53448">
    <property type="entry name" value="Nucleotide-diphospho-sugar transferases"/>
    <property type="match status" value="1"/>
</dbReference>
<comment type="cofactor">
    <cofactor evidence="1 18">
        <name>Mn(2+)</name>
        <dbReference type="ChEBI" id="CHEBI:29035"/>
    </cofactor>
</comment>
<dbReference type="CDD" id="cd02510">
    <property type="entry name" value="pp-GalNAc-T"/>
    <property type="match status" value="1"/>
</dbReference>
<dbReference type="SMART" id="SM00458">
    <property type="entry name" value="RICIN"/>
    <property type="match status" value="1"/>
</dbReference>
<dbReference type="GO" id="GO:0046872">
    <property type="term" value="F:metal ion binding"/>
    <property type="evidence" value="ECO:0007669"/>
    <property type="project" value="UniProtKB-KW"/>
</dbReference>
<keyword evidence="10 18" id="KW-0430">Lectin</keyword>
<dbReference type="GO" id="GO:0030246">
    <property type="term" value="F:carbohydrate binding"/>
    <property type="evidence" value="ECO:0007669"/>
    <property type="project" value="UniProtKB-KW"/>
</dbReference>
<keyword evidence="21" id="KW-1185">Reference proteome</keyword>
<evidence type="ECO:0000256" key="7">
    <source>
        <dbReference type="ARBA" id="ARBA00022679"/>
    </source>
</evidence>
<evidence type="ECO:0000256" key="14">
    <source>
        <dbReference type="ARBA" id="ARBA00023136"/>
    </source>
</evidence>
<dbReference type="Gene3D" id="3.90.550.10">
    <property type="entry name" value="Spore Coat Polysaccharide Biosynthesis Protein SpsA, Chain A"/>
    <property type="match status" value="1"/>
</dbReference>
<evidence type="ECO:0000256" key="5">
    <source>
        <dbReference type="ARBA" id="ARBA00012644"/>
    </source>
</evidence>
<keyword evidence="17 18" id="KW-0464">Manganese</keyword>
<dbReference type="AlphaFoldDB" id="A0AAD6AGS6"/>
<accession>A0AAD6AGS6</accession>
<dbReference type="Pfam" id="PF00652">
    <property type="entry name" value="Ricin_B_lectin"/>
    <property type="match status" value="1"/>
</dbReference>
<keyword evidence="6 18" id="KW-0328">Glycosyltransferase</keyword>
<evidence type="ECO:0000313" key="21">
    <source>
        <dbReference type="Proteomes" id="UP001219934"/>
    </source>
</evidence>